<sequence>MEKQTSAAFSQEFNFKEADEAPDDQFIMKGVYFNAFGAPEHHTNNQAKKKPKKRAFANRIRDQLDQISKLKEQEMNEQIKANNKSDCGNISSGNNNNGNSAQRNPPQNNYTNNSESSDDDSKFITTKVNHLQQSRIQNGGQQNLQMQNSQSPYIKQKQQQLVSQTLNSHPQLKANDFIETNNISTNYNTNYQNTYSKNTFSNIINTPNIVNRNININVSNDSSSSDQEFQEKYKQQNKSKISPIPENPQQKVAAQQPSTQMLLKNQQVGMQTQNNNNNVNKNTQKSSYQVGATCVQNKKNKKRNKSRVLGSSNQSLSSNLQINLQKKNKPFYSVNKSSSSSQQELDDDLEDENETFTQQYMNHQNIQNNNQVYQNNLYQFQQRPNLYNQFRQQQQQQQRSQEQNDTSDLSPCIQPKNQNQQNINSNEYNQQLLDSSIQSVSIKKTIKNSSQSMSAESDIEEEQNKNKFFERKINPFFKSISAQDTNQQSNASQQNLIRNNNKLSNLKIGGQTTDFQNKFTSNNSLQYHINAAANFGNSLLNNQANLSDRKSVAQSPQKQLFDSGIKRSSLPVNNVFNRNSDVCNNGSNYKSNSREDYYQKEKFIKNIDGEQSIITVKIENVSLKPFQTVIAEIVSVERINPQYISYTLKPSQMIHAILKQSYSLQHNTLQVGQQYIFKFHTLESSGSFPIINVNEYIPR</sequence>
<feature type="compositionally biased region" description="Polar residues" evidence="1">
    <location>
        <begin position="101"/>
        <end position="115"/>
    </location>
</feature>
<reference evidence="3" key="1">
    <citation type="journal article" date="2006" name="PLoS Biol.">
        <title>Macronuclear genome sequence of the ciliate Tetrahymena thermophila, a model eukaryote.</title>
        <authorList>
            <person name="Eisen J.A."/>
            <person name="Coyne R.S."/>
            <person name="Wu M."/>
            <person name="Wu D."/>
            <person name="Thiagarajan M."/>
            <person name="Wortman J.R."/>
            <person name="Badger J.H."/>
            <person name="Ren Q."/>
            <person name="Amedeo P."/>
            <person name="Jones K.M."/>
            <person name="Tallon L.J."/>
            <person name="Delcher A.L."/>
            <person name="Salzberg S.L."/>
            <person name="Silva J.C."/>
            <person name="Haas B.J."/>
            <person name="Majoros W.H."/>
            <person name="Farzad M."/>
            <person name="Carlton J.M."/>
            <person name="Smith R.K. Jr."/>
            <person name="Garg J."/>
            <person name="Pearlman R.E."/>
            <person name="Karrer K.M."/>
            <person name="Sun L."/>
            <person name="Manning G."/>
            <person name="Elde N.C."/>
            <person name="Turkewitz A.P."/>
            <person name="Asai D.J."/>
            <person name="Wilkes D.E."/>
            <person name="Wang Y."/>
            <person name="Cai H."/>
            <person name="Collins K."/>
            <person name="Stewart B.A."/>
            <person name="Lee S.R."/>
            <person name="Wilamowska K."/>
            <person name="Weinberg Z."/>
            <person name="Ruzzo W.L."/>
            <person name="Wloga D."/>
            <person name="Gaertig J."/>
            <person name="Frankel J."/>
            <person name="Tsao C.-C."/>
            <person name="Gorovsky M.A."/>
            <person name="Keeling P.J."/>
            <person name="Waller R.F."/>
            <person name="Patron N.J."/>
            <person name="Cherry J.M."/>
            <person name="Stover N.A."/>
            <person name="Krieger C.J."/>
            <person name="del Toro C."/>
            <person name="Ryder H.F."/>
            <person name="Williamson S.C."/>
            <person name="Barbeau R.A."/>
            <person name="Hamilton E.P."/>
            <person name="Orias E."/>
        </authorList>
    </citation>
    <scope>NUCLEOTIDE SEQUENCE [LARGE SCALE GENOMIC DNA]</scope>
    <source>
        <strain evidence="3">SB210</strain>
    </source>
</reference>
<protein>
    <submittedName>
        <fullName evidence="2">Uncharacterized protein</fullName>
    </submittedName>
</protein>
<dbReference type="RefSeq" id="XP_001015293.3">
    <property type="nucleotide sequence ID" value="XM_001015293.3"/>
</dbReference>
<evidence type="ECO:0000256" key="1">
    <source>
        <dbReference type="SAM" id="MobiDB-lite"/>
    </source>
</evidence>
<feature type="region of interest" description="Disordered" evidence="1">
    <location>
        <begin position="217"/>
        <end position="257"/>
    </location>
</feature>
<feature type="region of interest" description="Disordered" evidence="1">
    <location>
        <begin position="1"/>
        <end position="21"/>
    </location>
</feature>
<feature type="region of interest" description="Disordered" evidence="1">
    <location>
        <begin position="390"/>
        <end position="420"/>
    </location>
</feature>
<feature type="region of interest" description="Disordered" evidence="1">
    <location>
        <begin position="294"/>
        <end position="349"/>
    </location>
</feature>
<feature type="compositionally biased region" description="Low complexity" evidence="1">
    <location>
        <begin position="311"/>
        <end position="325"/>
    </location>
</feature>
<feature type="compositionally biased region" description="Polar residues" evidence="1">
    <location>
        <begin position="1"/>
        <end position="13"/>
    </location>
</feature>
<dbReference type="Proteomes" id="UP000009168">
    <property type="component" value="Unassembled WGS sequence"/>
</dbReference>
<dbReference type="AlphaFoldDB" id="I7MIW7"/>
<dbReference type="KEGG" id="tet:TTHERM_00519790"/>
<evidence type="ECO:0000313" key="3">
    <source>
        <dbReference type="Proteomes" id="UP000009168"/>
    </source>
</evidence>
<dbReference type="GeneID" id="7824971"/>
<organism evidence="2 3">
    <name type="scientific">Tetrahymena thermophila (strain SB210)</name>
    <dbReference type="NCBI Taxonomy" id="312017"/>
    <lineage>
        <taxon>Eukaryota</taxon>
        <taxon>Sar</taxon>
        <taxon>Alveolata</taxon>
        <taxon>Ciliophora</taxon>
        <taxon>Intramacronucleata</taxon>
        <taxon>Oligohymenophorea</taxon>
        <taxon>Hymenostomatida</taxon>
        <taxon>Tetrahymenina</taxon>
        <taxon>Tetrahymenidae</taxon>
        <taxon>Tetrahymena</taxon>
    </lineage>
</organism>
<feature type="region of interest" description="Disordered" evidence="1">
    <location>
        <begin position="136"/>
        <end position="158"/>
    </location>
</feature>
<feature type="region of interest" description="Disordered" evidence="1">
    <location>
        <begin position="81"/>
        <end position="121"/>
    </location>
</feature>
<keyword evidence="3" id="KW-1185">Reference proteome</keyword>
<feature type="compositionally biased region" description="Low complexity" evidence="1">
    <location>
        <begin position="88"/>
        <end position="100"/>
    </location>
</feature>
<feature type="compositionally biased region" description="Low complexity" evidence="1">
    <location>
        <begin position="390"/>
        <end position="403"/>
    </location>
</feature>
<feature type="compositionally biased region" description="Low complexity" evidence="1">
    <location>
        <begin position="137"/>
        <end position="151"/>
    </location>
</feature>
<gene>
    <name evidence="2" type="ORF">TTHERM_00519790</name>
</gene>
<evidence type="ECO:0000313" key="2">
    <source>
        <dbReference type="EMBL" id="EAR95048.3"/>
    </source>
</evidence>
<feature type="compositionally biased region" description="Polar residues" evidence="1">
    <location>
        <begin position="247"/>
        <end position="257"/>
    </location>
</feature>
<dbReference type="InParanoid" id="I7MIW7"/>
<name>I7MIW7_TETTS</name>
<dbReference type="EMBL" id="GG662708">
    <property type="protein sequence ID" value="EAR95048.3"/>
    <property type="molecule type" value="Genomic_DNA"/>
</dbReference>
<accession>I7MIW7</accession>
<proteinExistence type="predicted"/>